<comment type="caution">
    <text evidence="1">The sequence shown here is derived from an EMBL/GenBank/DDBJ whole genome shotgun (WGS) entry which is preliminary data.</text>
</comment>
<gene>
    <name evidence="1" type="ORF">ASZ90_011840</name>
</gene>
<dbReference type="AlphaFoldDB" id="A0A0W8FC51"/>
<evidence type="ECO:0000313" key="1">
    <source>
        <dbReference type="EMBL" id="KUG18457.1"/>
    </source>
</evidence>
<reference evidence="1" key="1">
    <citation type="journal article" date="2015" name="Proc. Natl. Acad. Sci. U.S.A.">
        <title>Networks of energetic and metabolic interactions define dynamics in microbial communities.</title>
        <authorList>
            <person name="Embree M."/>
            <person name="Liu J.K."/>
            <person name="Al-Bassam M.M."/>
            <person name="Zengler K."/>
        </authorList>
    </citation>
    <scope>NUCLEOTIDE SEQUENCE</scope>
</reference>
<dbReference type="EMBL" id="LNQE01001380">
    <property type="protein sequence ID" value="KUG18457.1"/>
    <property type="molecule type" value="Genomic_DNA"/>
</dbReference>
<name>A0A0W8FC51_9ZZZZ</name>
<accession>A0A0W8FC51</accession>
<protein>
    <submittedName>
        <fullName evidence="1">Uncharacterized protein</fullName>
    </submittedName>
</protein>
<organism evidence="1">
    <name type="scientific">hydrocarbon metagenome</name>
    <dbReference type="NCBI Taxonomy" id="938273"/>
    <lineage>
        <taxon>unclassified sequences</taxon>
        <taxon>metagenomes</taxon>
        <taxon>ecological metagenomes</taxon>
    </lineage>
</organism>
<proteinExistence type="predicted"/>
<sequence>MPPLKEDVRQQLDEAGIPVLQYWALHVDRILPMIDDFGIQGHGHIPAVFVRDLLFFLC</sequence>